<dbReference type="EMBL" id="OAOP01000002">
    <property type="protein sequence ID" value="SNX68401.1"/>
    <property type="molecule type" value="Genomic_DNA"/>
</dbReference>
<dbReference type="RefSeq" id="WP_097157689.1">
    <property type="nucleotide sequence ID" value="NZ_JBEPMQ010000001.1"/>
</dbReference>
<gene>
    <name evidence="4" type="ORF">SAMN05877753_102510</name>
</gene>
<name>A0A285CLG8_9BACI</name>
<dbReference type="InterPro" id="IPR036452">
    <property type="entry name" value="Ribo_hydro-like"/>
</dbReference>
<reference evidence="4 5" key="1">
    <citation type="submission" date="2017-08" db="EMBL/GenBank/DDBJ databases">
        <authorList>
            <person name="de Groot N.N."/>
        </authorList>
    </citation>
    <scope>NUCLEOTIDE SEQUENCE [LARGE SCALE GENOMIC DNA]</scope>
    <source>
        <strain evidence="4 5">JC228</strain>
    </source>
</reference>
<protein>
    <submittedName>
        <fullName evidence="4">Purine nucleosidase</fullName>
    </submittedName>
</protein>
<keyword evidence="2" id="KW-0326">Glycosidase</keyword>
<organism evidence="4 5">
    <name type="scientific">Bacillus oleivorans</name>
    <dbReference type="NCBI Taxonomy" id="1448271"/>
    <lineage>
        <taxon>Bacteria</taxon>
        <taxon>Bacillati</taxon>
        <taxon>Bacillota</taxon>
        <taxon>Bacilli</taxon>
        <taxon>Bacillales</taxon>
        <taxon>Bacillaceae</taxon>
        <taxon>Bacillus</taxon>
    </lineage>
</organism>
<evidence type="ECO:0000313" key="4">
    <source>
        <dbReference type="EMBL" id="SNX68401.1"/>
    </source>
</evidence>
<evidence type="ECO:0000256" key="2">
    <source>
        <dbReference type="ARBA" id="ARBA00023295"/>
    </source>
</evidence>
<dbReference type="Pfam" id="PF01156">
    <property type="entry name" value="IU_nuc_hydro"/>
    <property type="match status" value="1"/>
</dbReference>
<dbReference type="GO" id="GO:0006152">
    <property type="term" value="P:purine nucleoside catabolic process"/>
    <property type="evidence" value="ECO:0007669"/>
    <property type="project" value="TreeGrafter"/>
</dbReference>
<sequence>MRKVLILLDPGIDDSLALMYILMHPEYKVLGIVASYGNVTKQQAIENVAYLLDLAGIKDIPIIAGVTGPLTGELVPYYPEIHGEEGLGPIKPPPNVYAGQEVFDVDKAREIIEKHGNELTIVNLGRLSDLAMLYILYGPEFMNQVKEIYLMGGAFLVPGNVTPVAEANFFADPIAADLVLEKAERVTIFPLNVTNKALLTPEIVEYLTENSKSSYAFLFEPIFDYYFNAYRKLIPGIQGAPIHDLLVVSALANPEIVKTLRRRVRVDPKGEITKGVSIADFRPLPNEESAETLDSIAMEIDYPAFLEDVVGIFLRGQIEQ</sequence>
<dbReference type="PANTHER" id="PTHR12304">
    <property type="entry name" value="INOSINE-URIDINE PREFERRING NUCLEOSIDE HYDROLASE"/>
    <property type="match status" value="1"/>
</dbReference>
<dbReference type="SUPFAM" id="SSF53590">
    <property type="entry name" value="Nucleoside hydrolase"/>
    <property type="match status" value="1"/>
</dbReference>
<dbReference type="GO" id="GO:0005829">
    <property type="term" value="C:cytosol"/>
    <property type="evidence" value="ECO:0007669"/>
    <property type="project" value="TreeGrafter"/>
</dbReference>
<dbReference type="Gene3D" id="3.90.245.10">
    <property type="entry name" value="Ribonucleoside hydrolase-like"/>
    <property type="match status" value="1"/>
</dbReference>
<proteinExistence type="predicted"/>
<dbReference type="AlphaFoldDB" id="A0A285CLG8"/>
<dbReference type="InterPro" id="IPR001910">
    <property type="entry name" value="Inosine/uridine_hydrolase_dom"/>
</dbReference>
<dbReference type="CDD" id="cd00455">
    <property type="entry name" value="nuc_hydro"/>
    <property type="match status" value="1"/>
</dbReference>
<accession>A0A285CLG8</accession>
<feature type="domain" description="Inosine/uridine-preferring nucleoside hydrolase" evidence="3">
    <location>
        <begin position="8"/>
        <end position="306"/>
    </location>
</feature>
<dbReference type="GO" id="GO:0008477">
    <property type="term" value="F:purine nucleosidase activity"/>
    <property type="evidence" value="ECO:0007669"/>
    <property type="project" value="TreeGrafter"/>
</dbReference>
<dbReference type="Proteomes" id="UP000219546">
    <property type="component" value="Unassembled WGS sequence"/>
</dbReference>
<evidence type="ECO:0000256" key="1">
    <source>
        <dbReference type="ARBA" id="ARBA00022801"/>
    </source>
</evidence>
<evidence type="ECO:0000313" key="5">
    <source>
        <dbReference type="Proteomes" id="UP000219546"/>
    </source>
</evidence>
<dbReference type="OrthoDB" id="9797882at2"/>
<keyword evidence="1" id="KW-0378">Hydrolase</keyword>
<dbReference type="PANTHER" id="PTHR12304:SF4">
    <property type="entry name" value="URIDINE NUCLEOSIDASE"/>
    <property type="match status" value="1"/>
</dbReference>
<evidence type="ECO:0000259" key="3">
    <source>
        <dbReference type="Pfam" id="PF01156"/>
    </source>
</evidence>
<keyword evidence="5" id="KW-1185">Reference proteome</keyword>
<dbReference type="InterPro" id="IPR023186">
    <property type="entry name" value="IUNH"/>
</dbReference>